<sequence length="298" mass="34281">MGKTFYLYTKFNLVKPALKILIEQPVTDSFSIERLEKRIVNTGFSNRLSYHRILFIENGTGILTVDDNSFEIKMHEVFLLSKGQVYQFETPSVVSGYIVSFGDCFWEKTPKSASNCKAVLFNNAAANQRLQLNGSEMDELNFLFKALLNEYNIPPYTNHIDTMAAYLKIIMIKLANVKITEESTFDSQDYLLYRKFMELLSSEYQNYHAVSDYARMLNVTARRLSELCRRCSHKSAKEIINGQIVAEAKRSLQFSSSPVKEIACQLSFSTPEQFSHFFKKNTKISPADYRNQFISIGM</sequence>
<dbReference type="EMBL" id="JACHCC010000001">
    <property type="protein sequence ID" value="MBB6498026.1"/>
    <property type="molecule type" value="Genomic_DNA"/>
</dbReference>
<dbReference type="Pfam" id="PF12833">
    <property type="entry name" value="HTH_18"/>
    <property type="match status" value="1"/>
</dbReference>
<dbReference type="PANTHER" id="PTHR43280">
    <property type="entry name" value="ARAC-FAMILY TRANSCRIPTIONAL REGULATOR"/>
    <property type="match status" value="1"/>
</dbReference>
<comment type="caution">
    <text evidence="5">The sequence shown here is derived from an EMBL/GenBank/DDBJ whole genome shotgun (WGS) entry which is preliminary data.</text>
</comment>
<dbReference type="InterPro" id="IPR009057">
    <property type="entry name" value="Homeodomain-like_sf"/>
</dbReference>
<dbReference type="InterPro" id="IPR018060">
    <property type="entry name" value="HTH_AraC"/>
</dbReference>
<dbReference type="PROSITE" id="PS01124">
    <property type="entry name" value="HTH_ARAC_FAMILY_2"/>
    <property type="match status" value="1"/>
</dbReference>
<protein>
    <submittedName>
        <fullName evidence="5">AraC-like DNA-binding protein</fullName>
    </submittedName>
</protein>
<dbReference type="AlphaFoldDB" id="A0A7X0J1P5"/>
<feature type="domain" description="HTH araC/xylS-type" evidence="4">
    <location>
        <begin position="194"/>
        <end position="292"/>
    </location>
</feature>
<gene>
    <name evidence="5" type="ORF">HDF25_000150</name>
</gene>
<evidence type="ECO:0000313" key="6">
    <source>
        <dbReference type="Proteomes" id="UP000521017"/>
    </source>
</evidence>
<organism evidence="5 6">
    <name type="scientific">Pedobacter cryoconitis</name>
    <dbReference type="NCBI Taxonomy" id="188932"/>
    <lineage>
        <taxon>Bacteria</taxon>
        <taxon>Pseudomonadati</taxon>
        <taxon>Bacteroidota</taxon>
        <taxon>Sphingobacteriia</taxon>
        <taxon>Sphingobacteriales</taxon>
        <taxon>Sphingobacteriaceae</taxon>
        <taxon>Pedobacter</taxon>
    </lineage>
</organism>
<dbReference type="SUPFAM" id="SSF46689">
    <property type="entry name" value="Homeodomain-like"/>
    <property type="match status" value="1"/>
</dbReference>
<reference evidence="5 6" key="1">
    <citation type="submission" date="2020-08" db="EMBL/GenBank/DDBJ databases">
        <title>Genomic Encyclopedia of Type Strains, Phase IV (KMG-V): Genome sequencing to study the core and pangenomes of soil and plant-associated prokaryotes.</title>
        <authorList>
            <person name="Whitman W."/>
        </authorList>
    </citation>
    <scope>NUCLEOTIDE SEQUENCE [LARGE SCALE GENOMIC DNA]</scope>
    <source>
        <strain evidence="5 6">M2T3</strain>
    </source>
</reference>
<keyword evidence="2 5" id="KW-0238">DNA-binding</keyword>
<evidence type="ECO:0000313" key="5">
    <source>
        <dbReference type="EMBL" id="MBB6498026.1"/>
    </source>
</evidence>
<evidence type="ECO:0000259" key="4">
    <source>
        <dbReference type="PROSITE" id="PS01124"/>
    </source>
</evidence>
<dbReference type="RefSeq" id="WP_184621779.1">
    <property type="nucleotide sequence ID" value="NZ_JACHCC010000001.1"/>
</dbReference>
<evidence type="ECO:0000256" key="1">
    <source>
        <dbReference type="ARBA" id="ARBA00023015"/>
    </source>
</evidence>
<dbReference type="Proteomes" id="UP000521017">
    <property type="component" value="Unassembled WGS sequence"/>
</dbReference>
<dbReference type="GO" id="GO:0003700">
    <property type="term" value="F:DNA-binding transcription factor activity"/>
    <property type="evidence" value="ECO:0007669"/>
    <property type="project" value="InterPro"/>
</dbReference>
<evidence type="ECO:0000256" key="2">
    <source>
        <dbReference type="ARBA" id="ARBA00023125"/>
    </source>
</evidence>
<name>A0A7X0J1P5_9SPHI</name>
<dbReference type="SMART" id="SM00342">
    <property type="entry name" value="HTH_ARAC"/>
    <property type="match status" value="1"/>
</dbReference>
<dbReference type="GO" id="GO:0043565">
    <property type="term" value="F:sequence-specific DNA binding"/>
    <property type="evidence" value="ECO:0007669"/>
    <property type="project" value="InterPro"/>
</dbReference>
<proteinExistence type="predicted"/>
<keyword evidence="1" id="KW-0805">Transcription regulation</keyword>
<evidence type="ECO:0000256" key="3">
    <source>
        <dbReference type="ARBA" id="ARBA00023163"/>
    </source>
</evidence>
<keyword evidence="3" id="KW-0804">Transcription</keyword>
<dbReference type="PANTHER" id="PTHR43280:SF32">
    <property type="entry name" value="TRANSCRIPTIONAL REGULATORY PROTEIN"/>
    <property type="match status" value="1"/>
</dbReference>
<accession>A0A7X0J1P5</accession>
<dbReference type="InterPro" id="IPR037923">
    <property type="entry name" value="HTH-like"/>
</dbReference>
<dbReference type="Gene3D" id="1.10.10.60">
    <property type="entry name" value="Homeodomain-like"/>
    <property type="match status" value="1"/>
</dbReference>
<dbReference type="SUPFAM" id="SSF51215">
    <property type="entry name" value="Regulatory protein AraC"/>
    <property type="match status" value="1"/>
</dbReference>